<gene>
    <name evidence="5" type="ORF">CYU10_001637</name>
</gene>
<dbReference type="PROSITE" id="PS00062">
    <property type="entry name" value="ALDOKETO_REDUCTASE_2"/>
    <property type="match status" value="1"/>
</dbReference>
<dbReference type="EC" id="1.-.-.-" evidence="5"/>
<name>A0A2R7Y066_LACLL</name>
<dbReference type="InterPro" id="IPR023210">
    <property type="entry name" value="NADP_OxRdtase_dom"/>
</dbReference>
<dbReference type="Pfam" id="PF00248">
    <property type="entry name" value="Aldo_ket_red"/>
    <property type="match status" value="1"/>
</dbReference>
<keyword evidence="2" id="KW-0521">NADP</keyword>
<dbReference type="SUPFAM" id="SSF51430">
    <property type="entry name" value="NAD(P)-linked oxidoreductase"/>
    <property type="match status" value="1"/>
</dbReference>
<sequence>MKTFKLNNGLEIPVLGFGVFQIPQEQTKQAILVAIEVGYRHIDTAQSYFNEEEVGEAIAETIIPREDLFITTKVWLSNYGYKNTKTSVKISLEKMKLDYLDLVLLHQPFGDVFGSYKAIVDFQKEGKIRAIGVSNFNELRMAYLIAFHR</sequence>
<organism evidence="5 6">
    <name type="scientific">Lactococcus lactis subsp. lactis</name>
    <name type="common">Streptococcus lactis</name>
    <dbReference type="NCBI Taxonomy" id="1360"/>
    <lineage>
        <taxon>Bacteria</taxon>
        <taxon>Bacillati</taxon>
        <taxon>Bacillota</taxon>
        <taxon>Bacilli</taxon>
        <taxon>Lactobacillales</taxon>
        <taxon>Streptococcaceae</taxon>
        <taxon>Lactococcus</taxon>
    </lineage>
</organism>
<proteinExistence type="inferred from homology"/>
<protein>
    <submittedName>
        <fullName evidence="5">Putative oxidoreductase</fullName>
        <ecNumber evidence="5">1.-.-.-</ecNumber>
    </submittedName>
</protein>
<evidence type="ECO:0000256" key="3">
    <source>
        <dbReference type="ARBA" id="ARBA00023002"/>
    </source>
</evidence>
<comment type="caution">
    <text evidence="5">The sequence shown here is derived from an EMBL/GenBank/DDBJ whole genome shotgun (WGS) entry which is preliminary data.</text>
</comment>
<dbReference type="PANTHER" id="PTHR43827:SF3">
    <property type="entry name" value="NADP-DEPENDENT OXIDOREDUCTASE DOMAIN-CONTAINING PROTEIN"/>
    <property type="match status" value="1"/>
</dbReference>
<evidence type="ECO:0000313" key="5">
    <source>
        <dbReference type="EMBL" id="PUA16184.1"/>
    </source>
</evidence>
<accession>A0A2R7Y066</accession>
<keyword evidence="3 5" id="KW-0560">Oxidoreductase</keyword>
<dbReference type="PROSITE" id="PS00798">
    <property type="entry name" value="ALDOKETO_REDUCTASE_1"/>
    <property type="match status" value="1"/>
</dbReference>
<dbReference type="Proteomes" id="UP000234865">
    <property type="component" value="Unassembled WGS sequence"/>
</dbReference>
<dbReference type="Gene3D" id="3.20.20.100">
    <property type="entry name" value="NADP-dependent oxidoreductase domain"/>
    <property type="match status" value="1"/>
</dbReference>
<dbReference type="EMBL" id="PKRZ01000001">
    <property type="protein sequence ID" value="PUA16184.1"/>
    <property type="molecule type" value="Genomic_DNA"/>
</dbReference>
<feature type="domain" description="NADP-dependent oxidoreductase" evidence="4">
    <location>
        <begin position="21"/>
        <end position="138"/>
    </location>
</feature>
<evidence type="ECO:0000313" key="6">
    <source>
        <dbReference type="Proteomes" id="UP000234865"/>
    </source>
</evidence>
<evidence type="ECO:0000259" key="4">
    <source>
        <dbReference type="Pfam" id="PF00248"/>
    </source>
</evidence>
<evidence type="ECO:0000256" key="1">
    <source>
        <dbReference type="ARBA" id="ARBA00007905"/>
    </source>
</evidence>
<dbReference type="AlphaFoldDB" id="A0A2R7Y066"/>
<dbReference type="InterPro" id="IPR020471">
    <property type="entry name" value="AKR"/>
</dbReference>
<dbReference type="GO" id="GO:0016616">
    <property type="term" value="F:oxidoreductase activity, acting on the CH-OH group of donors, NAD or NADP as acceptor"/>
    <property type="evidence" value="ECO:0007669"/>
    <property type="project" value="UniProtKB-ARBA"/>
</dbReference>
<evidence type="ECO:0000256" key="2">
    <source>
        <dbReference type="ARBA" id="ARBA00022857"/>
    </source>
</evidence>
<reference evidence="6" key="1">
    <citation type="submission" date="2016-08" db="EMBL/GenBank/DDBJ databases">
        <title>Comparative genomics of Lactococcus lactis strain WFLU12 isolated from the gastrointestinal tract of wild olive flounder (Paralichythys olivaceus).</title>
        <authorList>
            <person name="Nguyen T.L."/>
            <person name="Kim D.-H."/>
        </authorList>
    </citation>
    <scope>NUCLEOTIDE SEQUENCE [LARGE SCALE GENOMIC DNA]</scope>
    <source>
        <strain evidence="6">WFLU12</strain>
    </source>
</reference>
<dbReference type="InterPro" id="IPR036812">
    <property type="entry name" value="NAD(P)_OxRdtase_dom_sf"/>
</dbReference>
<dbReference type="PANTHER" id="PTHR43827">
    <property type="entry name" value="2,5-DIKETO-D-GLUCONIC ACID REDUCTASE"/>
    <property type="match status" value="1"/>
</dbReference>
<dbReference type="PRINTS" id="PR00069">
    <property type="entry name" value="ALDKETRDTASE"/>
</dbReference>
<dbReference type="InterPro" id="IPR018170">
    <property type="entry name" value="Aldo/ket_reductase_CS"/>
</dbReference>
<comment type="similarity">
    <text evidence="1">Belongs to the aldo/keto reductase family.</text>
</comment>